<organism evidence="11 12">
    <name type="scientific">Carassius auratus</name>
    <name type="common">Goldfish</name>
    <dbReference type="NCBI Taxonomy" id="7957"/>
    <lineage>
        <taxon>Eukaryota</taxon>
        <taxon>Metazoa</taxon>
        <taxon>Chordata</taxon>
        <taxon>Craniata</taxon>
        <taxon>Vertebrata</taxon>
        <taxon>Euteleostomi</taxon>
        <taxon>Actinopterygii</taxon>
        <taxon>Neopterygii</taxon>
        <taxon>Teleostei</taxon>
        <taxon>Ostariophysi</taxon>
        <taxon>Cypriniformes</taxon>
        <taxon>Cyprinidae</taxon>
        <taxon>Cyprininae</taxon>
        <taxon>Carassius</taxon>
    </lineage>
</organism>
<dbReference type="PROSITE" id="PS50068">
    <property type="entry name" value="LDLRA_2"/>
    <property type="match status" value="2"/>
</dbReference>
<dbReference type="GO" id="GO:0005041">
    <property type="term" value="F:low-density lipoprotein particle receptor activity"/>
    <property type="evidence" value="ECO:0007669"/>
    <property type="project" value="TreeGrafter"/>
</dbReference>
<comment type="subcellular location">
    <subcellularLocation>
        <location evidence="1">Membrane</location>
        <topology evidence="1">Single-pass membrane protein</topology>
    </subcellularLocation>
</comment>
<dbReference type="Gene3D" id="4.10.400.10">
    <property type="entry name" value="Low-density Lipoprotein Receptor"/>
    <property type="match status" value="2"/>
</dbReference>
<dbReference type="Proteomes" id="UP000515129">
    <property type="component" value="Chromosome 28"/>
</dbReference>
<protein>
    <submittedName>
        <fullName evidence="12">Low-density lipoprotein receptor-like isoform X2</fullName>
    </submittedName>
</protein>
<dbReference type="PANTHER" id="PTHR22722">
    <property type="entry name" value="LOW-DENSITY LIPOPROTEIN RECEPTOR-RELATED PROTEIN 2-RELATED"/>
    <property type="match status" value="1"/>
</dbReference>
<evidence type="ECO:0000256" key="5">
    <source>
        <dbReference type="ARBA" id="ARBA00023136"/>
    </source>
</evidence>
<keyword evidence="4" id="KW-1133">Transmembrane helix</keyword>
<evidence type="ECO:0000256" key="9">
    <source>
        <dbReference type="PROSITE-ProRule" id="PRU00124"/>
    </source>
</evidence>
<keyword evidence="2" id="KW-0812">Transmembrane</keyword>
<keyword evidence="11" id="KW-1185">Reference proteome</keyword>
<dbReference type="GO" id="GO:0043235">
    <property type="term" value="C:receptor complex"/>
    <property type="evidence" value="ECO:0007669"/>
    <property type="project" value="TreeGrafter"/>
</dbReference>
<evidence type="ECO:0000256" key="10">
    <source>
        <dbReference type="SAM" id="SignalP"/>
    </source>
</evidence>
<dbReference type="InterPro" id="IPR002172">
    <property type="entry name" value="LDrepeatLR_classA_rpt"/>
</dbReference>
<keyword evidence="5" id="KW-0472">Membrane</keyword>
<evidence type="ECO:0000256" key="7">
    <source>
        <dbReference type="ARBA" id="ARBA00023170"/>
    </source>
</evidence>
<evidence type="ECO:0000256" key="6">
    <source>
        <dbReference type="ARBA" id="ARBA00023157"/>
    </source>
</evidence>
<sequence length="128" mass="14576">MSRSPPVLTDMESSFMFLLVVTLSCPVQTYKICRSTEFSCGDERRTCVPMIWRCDGDSDCLNGADEEGCDKICRSTEFSCGDERRTCVPMIWRCDGDSDCLNGADEEGCEEKQWQSQARTKRHKVKIH</sequence>
<dbReference type="CDD" id="cd00112">
    <property type="entry name" value="LDLa"/>
    <property type="match status" value="2"/>
</dbReference>
<proteinExistence type="predicted"/>
<evidence type="ECO:0000256" key="8">
    <source>
        <dbReference type="ARBA" id="ARBA00023180"/>
    </source>
</evidence>
<keyword evidence="3" id="KW-0677">Repeat</keyword>
<dbReference type="SMART" id="SM00192">
    <property type="entry name" value="LDLa"/>
    <property type="match status" value="2"/>
</dbReference>
<gene>
    <name evidence="12" type="primary">LOC113046673</name>
</gene>
<dbReference type="PROSITE" id="PS01209">
    <property type="entry name" value="LDLRA_1"/>
    <property type="match status" value="1"/>
</dbReference>
<feature type="disulfide bond" evidence="9">
    <location>
        <begin position="54"/>
        <end position="69"/>
    </location>
</feature>
<dbReference type="PRINTS" id="PR00261">
    <property type="entry name" value="LDLRECEPTOR"/>
</dbReference>
<accession>A0A6P6JUE6</accession>
<keyword evidence="7" id="KW-0675">Receptor</keyword>
<dbReference type="SUPFAM" id="SSF57424">
    <property type="entry name" value="LDL receptor-like module"/>
    <property type="match status" value="2"/>
</dbReference>
<dbReference type="Pfam" id="PF00057">
    <property type="entry name" value="Ldl_recept_a"/>
    <property type="match status" value="2"/>
</dbReference>
<feature type="chain" id="PRO_5027982437" evidence="10">
    <location>
        <begin position="30"/>
        <end position="128"/>
    </location>
</feature>
<evidence type="ECO:0000313" key="11">
    <source>
        <dbReference type="Proteomes" id="UP000515129"/>
    </source>
</evidence>
<keyword evidence="10" id="KW-0732">Signal</keyword>
<dbReference type="GeneID" id="113046673"/>
<name>A0A6P6JUE6_CARAU</name>
<dbReference type="RefSeq" id="XP_026063348.1">
    <property type="nucleotide sequence ID" value="XM_026207563.1"/>
</dbReference>
<evidence type="ECO:0000256" key="4">
    <source>
        <dbReference type="ARBA" id="ARBA00022989"/>
    </source>
</evidence>
<dbReference type="PANTHER" id="PTHR22722:SF5">
    <property type="entry name" value="LOW-DENSITY LIPOPROTEIN RECEPTOR-RELATED PROTEIN 1B"/>
    <property type="match status" value="1"/>
</dbReference>
<dbReference type="PROSITE" id="PS51257">
    <property type="entry name" value="PROKAR_LIPOPROTEIN"/>
    <property type="match status" value="1"/>
</dbReference>
<dbReference type="InterPro" id="IPR051221">
    <property type="entry name" value="LDLR-related"/>
</dbReference>
<dbReference type="InterPro" id="IPR036055">
    <property type="entry name" value="LDL_receptor-like_sf"/>
</dbReference>
<feature type="disulfide bond" evidence="9">
    <location>
        <begin position="94"/>
        <end position="109"/>
    </location>
</feature>
<evidence type="ECO:0000313" key="12">
    <source>
        <dbReference type="RefSeq" id="XP_026063348.1"/>
    </source>
</evidence>
<evidence type="ECO:0000256" key="1">
    <source>
        <dbReference type="ARBA" id="ARBA00004167"/>
    </source>
</evidence>
<dbReference type="GO" id="GO:0005886">
    <property type="term" value="C:plasma membrane"/>
    <property type="evidence" value="ECO:0007669"/>
    <property type="project" value="TreeGrafter"/>
</dbReference>
<keyword evidence="8" id="KW-0325">Glycoprotein</keyword>
<dbReference type="InterPro" id="IPR023415">
    <property type="entry name" value="LDLR_class-A_CS"/>
</dbReference>
<evidence type="ECO:0000256" key="2">
    <source>
        <dbReference type="ARBA" id="ARBA00022692"/>
    </source>
</evidence>
<keyword evidence="6 9" id="KW-1015">Disulfide bond</keyword>
<comment type="caution">
    <text evidence="9">Lacks conserved residue(s) required for the propagation of feature annotation.</text>
</comment>
<feature type="signal peptide" evidence="10">
    <location>
        <begin position="1"/>
        <end position="29"/>
    </location>
</feature>
<reference evidence="12" key="1">
    <citation type="submission" date="2025-08" db="UniProtKB">
        <authorList>
            <consortium name="RefSeq"/>
        </authorList>
    </citation>
    <scope>IDENTIFICATION</scope>
    <source>
        <strain evidence="12">Wakin</strain>
        <tissue evidence="12">Muscle</tissue>
    </source>
</reference>
<dbReference type="AlphaFoldDB" id="A0A6P6JUE6"/>
<evidence type="ECO:0000256" key="3">
    <source>
        <dbReference type="ARBA" id="ARBA00022737"/>
    </source>
</evidence>